<accession>A0A0L8HUN3</accession>
<proteinExistence type="predicted"/>
<sequence length="236" mass="26503">MSVSKGLPDTGQYSESSFHSHRGIRCCVRVCRGKICHSLTVALLSSVARGNYVIICEIRQLTKIFRSGNSSPRGDISFCLFLSEVSSDTSDLSSDEFTLLTFFIDRIFIPFNLSVKSAFLPVTYCPYNLKYFFNSGTVSTSIAESSSCVIPIIRRKTITMAWVASGSLIIYMERRLAKGDNLLIGKPYSVGYLHKLCLQEYTIWSSNHEETPISARIYARTHTRVRISEVIDSPYS</sequence>
<gene>
    <name evidence="1" type="ORF">OCBIM_22005586mg</name>
</gene>
<protein>
    <submittedName>
        <fullName evidence="1">Uncharacterized protein</fullName>
    </submittedName>
</protein>
<dbReference type="EMBL" id="KQ417263">
    <property type="protein sequence ID" value="KOF92933.1"/>
    <property type="molecule type" value="Genomic_DNA"/>
</dbReference>
<name>A0A0L8HUN3_OCTBM</name>
<organism evidence="1">
    <name type="scientific">Octopus bimaculoides</name>
    <name type="common">California two-spotted octopus</name>
    <dbReference type="NCBI Taxonomy" id="37653"/>
    <lineage>
        <taxon>Eukaryota</taxon>
        <taxon>Metazoa</taxon>
        <taxon>Spiralia</taxon>
        <taxon>Lophotrochozoa</taxon>
        <taxon>Mollusca</taxon>
        <taxon>Cephalopoda</taxon>
        <taxon>Coleoidea</taxon>
        <taxon>Octopodiformes</taxon>
        <taxon>Octopoda</taxon>
        <taxon>Incirrata</taxon>
        <taxon>Octopodidae</taxon>
        <taxon>Octopus</taxon>
    </lineage>
</organism>
<reference evidence="1" key="1">
    <citation type="submission" date="2015-07" db="EMBL/GenBank/DDBJ databases">
        <title>MeaNS - Measles Nucleotide Surveillance Program.</title>
        <authorList>
            <person name="Tran T."/>
            <person name="Druce J."/>
        </authorList>
    </citation>
    <scope>NUCLEOTIDE SEQUENCE</scope>
    <source>
        <strain evidence="1">UCB-OBI-ISO-001</strain>
        <tissue evidence="1">Gonad</tissue>
    </source>
</reference>
<dbReference type="AlphaFoldDB" id="A0A0L8HUN3"/>
<evidence type="ECO:0000313" key="1">
    <source>
        <dbReference type="EMBL" id="KOF92933.1"/>
    </source>
</evidence>